<protein>
    <recommendedName>
        <fullName evidence="2">SCP domain-containing protein</fullName>
    </recommendedName>
</protein>
<reference evidence="3 4" key="1">
    <citation type="submission" date="2023-08" db="EMBL/GenBank/DDBJ databases">
        <title>A Necator americanus chromosomal reference genome.</title>
        <authorList>
            <person name="Ilik V."/>
            <person name="Petrzelkova K.J."/>
            <person name="Pardy F."/>
            <person name="Fuh T."/>
            <person name="Niatou-Singa F.S."/>
            <person name="Gouil Q."/>
            <person name="Baker L."/>
            <person name="Ritchie M.E."/>
            <person name="Jex A.R."/>
            <person name="Gazzola D."/>
            <person name="Li H."/>
            <person name="Toshio Fujiwara R."/>
            <person name="Zhan B."/>
            <person name="Aroian R.V."/>
            <person name="Pafco B."/>
            <person name="Schwarz E.M."/>
        </authorList>
    </citation>
    <scope>NUCLEOTIDE SEQUENCE [LARGE SCALE GENOMIC DNA]</scope>
    <source>
        <strain evidence="3 4">Aroian</strain>
        <tissue evidence="3">Whole animal</tissue>
    </source>
</reference>
<evidence type="ECO:0000313" key="4">
    <source>
        <dbReference type="Proteomes" id="UP001303046"/>
    </source>
</evidence>
<dbReference type="EMBL" id="JAVFWL010000001">
    <property type="protein sequence ID" value="KAK6731202.1"/>
    <property type="molecule type" value="Genomic_DNA"/>
</dbReference>
<evidence type="ECO:0000259" key="2">
    <source>
        <dbReference type="SMART" id="SM00198"/>
    </source>
</evidence>
<comment type="caution">
    <text evidence="3">The sequence shown here is derived from an EMBL/GenBank/DDBJ whole genome shotgun (WGS) entry which is preliminary data.</text>
</comment>
<dbReference type="CDD" id="cd05380">
    <property type="entry name" value="CAP_euk"/>
    <property type="match status" value="2"/>
</dbReference>
<proteinExistence type="predicted"/>
<feature type="signal peptide" evidence="1">
    <location>
        <begin position="1"/>
        <end position="16"/>
    </location>
</feature>
<feature type="chain" id="PRO_5045437639" description="SCP domain-containing protein" evidence="1">
    <location>
        <begin position="17"/>
        <end position="430"/>
    </location>
</feature>
<dbReference type="InterPro" id="IPR035940">
    <property type="entry name" value="CAP_sf"/>
</dbReference>
<dbReference type="SMART" id="SM00198">
    <property type="entry name" value="SCP"/>
    <property type="match status" value="1"/>
</dbReference>
<dbReference type="Gene3D" id="3.40.33.10">
    <property type="entry name" value="CAP"/>
    <property type="match status" value="2"/>
</dbReference>
<dbReference type="InterPro" id="IPR014044">
    <property type="entry name" value="CAP_dom"/>
</dbReference>
<dbReference type="PANTHER" id="PTHR10334">
    <property type="entry name" value="CYSTEINE-RICH SECRETORY PROTEIN-RELATED"/>
    <property type="match status" value="1"/>
</dbReference>
<name>A0ABR1C0N5_NECAM</name>
<feature type="domain" description="SCP" evidence="2">
    <location>
        <begin position="215"/>
        <end position="365"/>
    </location>
</feature>
<dbReference type="InterPro" id="IPR001283">
    <property type="entry name" value="CRISP-related"/>
</dbReference>
<sequence length="430" mass="48210">MLVLLLTLLCFNIANTEVRSACKNPPPKIDKIRYTFLKKHNELRRVLANGTLDAAKGTFRGSTSLFAMNYDCDLENTARTAAERCPNQVSSTSGTSVNYLIVRGDLLSVDDVVSEINDHVFEDWSYTRLDGTLDLQKAIYDDETIEPFANMIYNKSISLGCVAKYCNTTRRRAYACVYSSSPKRGEPLYWPGSKANGCTDHSQYCQSPQPHASDIVRNAFLKMHNELRRELAKGNLDAQKDKFRGSANLFAMNYDCDLENAARTVAKECPDKAFSTDGRFVNYKLIRGNSPSDQDAKNDIEGPVYEDWSYTRFDGNLDQETANYDDEEMEAFANMVYNKSISLGCVATYCSLTRRRAYACVYSSSPELGQPLYWPDSKTNGCTKNSQCRKAIKGSTCINDTTNTDTLPEGLCQTKELAVPETTNLQIPME</sequence>
<keyword evidence="4" id="KW-1185">Reference proteome</keyword>
<evidence type="ECO:0000256" key="1">
    <source>
        <dbReference type="SAM" id="SignalP"/>
    </source>
</evidence>
<keyword evidence="1" id="KW-0732">Signal</keyword>
<gene>
    <name evidence="3" type="primary">Necator_chrI.g3707</name>
    <name evidence="3" type="ORF">RB195_007578</name>
</gene>
<organism evidence="3 4">
    <name type="scientific">Necator americanus</name>
    <name type="common">Human hookworm</name>
    <dbReference type="NCBI Taxonomy" id="51031"/>
    <lineage>
        <taxon>Eukaryota</taxon>
        <taxon>Metazoa</taxon>
        <taxon>Ecdysozoa</taxon>
        <taxon>Nematoda</taxon>
        <taxon>Chromadorea</taxon>
        <taxon>Rhabditida</taxon>
        <taxon>Rhabditina</taxon>
        <taxon>Rhabditomorpha</taxon>
        <taxon>Strongyloidea</taxon>
        <taxon>Ancylostomatidae</taxon>
        <taxon>Bunostominae</taxon>
        <taxon>Necator</taxon>
    </lineage>
</organism>
<accession>A0ABR1C0N5</accession>
<dbReference type="Pfam" id="PF00188">
    <property type="entry name" value="CAP"/>
    <property type="match status" value="2"/>
</dbReference>
<dbReference type="SUPFAM" id="SSF55797">
    <property type="entry name" value="PR-1-like"/>
    <property type="match status" value="2"/>
</dbReference>
<dbReference type="Proteomes" id="UP001303046">
    <property type="component" value="Unassembled WGS sequence"/>
</dbReference>
<evidence type="ECO:0000313" key="3">
    <source>
        <dbReference type="EMBL" id="KAK6731202.1"/>
    </source>
</evidence>